<evidence type="ECO:0000313" key="3">
    <source>
        <dbReference type="EMBL" id="KFK32195.1"/>
    </source>
</evidence>
<dbReference type="PANTHER" id="PTHR46991:SF29">
    <property type="entry name" value="HEAT SHOCK PROTEIN HSP20_ALPHA CRYSTALLIN FAMILY PROTEIN"/>
    <property type="match status" value="1"/>
</dbReference>
<reference evidence="4" key="1">
    <citation type="journal article" date="2015" name="Nat. Plants">
        <title>Genome expansion of Arabis alpina linked with retrotransposition and reduced symmetric DNA methylation.</title>
        <authorList>
            <person name="Willing E.M."/>
            <person name="Rawat V."/>
            <person name="Mandakova T."/>
            <person name="Maumus F."/>
            <person name="James G.V."/>
            <person name="Nordstroem K.J."/>
            <person name="Becker C."/>
            <person name="Warthmann N."/>
            <person name="Chica C."/>
            <person name="Szarzynska B."/>
            <person name="Zytnicki M."/>
            <person name="Albani M.C."/>
            <person name="Kiefer C."/>
            <person name="Bergonzi S."/>
            <person name="Castaings L."/>
            <person name="Mateos J.L."/>
            <person name="Berns M.C."/>
            <person name="Bujdoso N."/>
            <person name="Piofczyk T."/>
            <person name="de Lorenzo L."/>
            <person name="Barrero-Sicilia C."/>
            <person name="Mateos I."/>
            <person name="Piednoel M."/>
            <person name="Hagmann J."/>
            <person name="Chen-Min-Tao R."/>
            <person name="Iglesias-Fernandez R."/>
            <person name="Schuster S.C."/>
            <person name="Alonso-Blanco C."/>
            <person name="Roudier F."/>
            <person name="Carbonero P."/>
            <person name="Paz-Ares J."/>
            <person name="Davis S.J."/>
            <person name="Pecinka A."/>
            <person name="Quesneville H."/>
            <person name="Colot V."/>
            <person name="Lysak M.A."/>
            <person name="Weigel D."/>
            <person name="Coupland G."/>
            <person name="Schneeberger K."/>
        </authorList>
    </citation>
    <scope>NUCLEOTIDE SEQUENCE [LARGE SCALE GENOMIC DNA]</scope>
    <source>
        <strain evidence="4">cv. Pajares</strain>
    </source>
</reference>
<dbReference type="InterPro" id="IPR008978">
    <property type="entry name" value="HSP20-like_chaperone"/>
</dbReference>
<dbReference type="Gene3D" id="2.60.40.790">
    <property type="match status" value="1"/>
</dbReference>
<dbReference type="InterPro" id="IPR002068">
    <property type="entry name" value="A-crystallin/Hsp20_dom"/>
</dbReference>
<dbReference type="CDD" id="cd00298">
    <property type="entry name" value="ACD_sHsps_p23-like"/>
    <property type="match status" value="1"/>
</dbReference>
<evidence type="ECO:0000256" key="1">
    <source>
        <dbReference type="PROSITE-ProRule" id="PRU00285"/>
    </source>
</evidence>
<dbReference type="EMBL" id="CM002874">
    <property type="protein sequence ID" value="KFK32195.1"/>
    <property type="molecule type" value="Genomic_DNA"/>
</dbReference>
<evidence type="ECO:0000313" key="4">
    <source>
        <dbReference type="Proteomes" id="UP000029120"/>
    </source>
</evidence>
<dbReference type="OrthoDB" id="1021492at2759"/>
<dbReference type="Proteomes" id="UP000029120">
    <property type="component" value="Chromosome 6"/>
</dbReference>
<sequence length="248" mass="27060">MVVPLTPLPPSDDGFYAINNHYLVNGPKGFSEKKILENGDLFVRIDFPGVPKYGVKTFFNPSKRAVAIFADAPKEYKYDSSHRSYGTQTGLRCGCCKISGITSHMSDGVFRLLLTKTHISQVSSCIVRGGLNQQPCTDPYDPALTGPVIQPHPCVNEGSEMAYESKQLQNGSLYVRLDMPGVPKDKFTVSVNKGKVMVTGEAPAVSHDSASRFYSGDVARLTNLADIPSRRIKTIAKNGVIRLIIPPL</sequence>
<organism evidence="3 4">
    <name type="scientific">Arabis alpina</name>
    <name type="common">Alpine rock-cress</name>
    <dbReference type="NCBI Taxonomy" id="50452"/>
    <lineage>
        <taxon>Eukaryota</taxon>
        <taxon>Viridiplantae</taxon>
        <taxon>Streptophyta</taxon>
        <taxon>Embryophyta</taxon>
        <taxon>Tracheophyta</taxon>
        <taxon>Spermatophyta</taxon>
        <taxon>Magnoliopsida</taxon>
        <taxon>eudicotyledons</taxon>
        <taxon>Gunneridae</taxon>
        <taxon>Pentapetalae</taxon>
        <taxon>rosids</taxon>
        <taxon>malvids</taxon>
        <taxon>Brassicales</taxon>
        <taxon>Brassicaceae</taxon>
        <taxon>Arabideae</taxon>
        <taxon>Arabis</taxon>
    </lineage>
</organism>
<protein>
    <recommendedName>
        <fullName evidence="2">SHSP domain-containing protein</fullName>
    </recommendedName>
</protein>
<dbReference type="InterPro" id="IPR044656">
    <property type="entry name" value="HSP14.7/HSP23.5/HSP23.6-like"/>
</dbReference>
<feature type="domain" description="SHSP" evidence="2">
    <location>
        <begin position="154"/>
        <end position="248"/>
    </location>
</feature>
<dbReference type="PROSITE" id="PS01031">
    <property type="entry name" value="SHSP"/>
    <property type="match status" value="1"/>
</dbReference>
<dbReference type="Gramene" id="KFK32195">
    <property type="protein sequence ID" value="KFK32195"/>
    <property type="gene ID" value="AALP_AA6G209800"/>
</dbReference>
<keyword evidence="4" id="KW-1185">Reference proteome</keyword>
<dbReference type="AlphaFoldDB" id="A0A087GQP3"/>
<proteinExistence type="inferred from homology"/>
<evidence type="ECO:0000259" key="2">
    <source>
        <dbReference type="PROSITE" id="PS01031"/>
    </source>
</evidence>
<gene>
    <name evidence="3" type="ordered locus">AALP_Aa6g209800</name>
</gene>
<comment type="similarity">
    <text evidence="1">Belongs to the small heat shock protein (HSP20) family.</text>
</comment>
<dbReference type="SUPFAM" id="SSF49764">
    <property type="entry name" value="HSP20-like chaperones"/>
    <property type="match status" value="1"/>
</dbReference>
<name>A0A087GQP3_ARAAL</name>
<accession>A0A087GQP3</accession>
<dbReference type="OMA" id="YKMLEND"/>
<dbReference type="PANTHER" id="PTHR46991">
    <property type="entry name" value="23.5 KDA HEAT SHOCK PROTEIN, MITOCHONDRIAL"/>
    <property type="match status" value="1"/>
</dbReference>